<protein>
    <submittedName>
        <fullName evidence="1">Uncharacterized protein</fullName>
    </submittedName>
</protein>
<geneLocation type="plasmid" evidence="1 2">
    <name>unnamed1</name>
</geneLocation>
<dbReference type="Proteomes" id="UP000245629">
    <property type="component" value="Plasmid unnamed1"/>
</dbReference>
<organism evidence="1 2">
    <name type="scientific">Azospirillum thermophilum</name>
    <dbReference type="NCBI Taxonomy" id="2202148"/>
    <lineage>
        <taxon>Bacteria</taxon>
        <taxon>Pseudomonadati</taxon>
        <taxon>Pseudomonadota</taxon>
        <taxon>Alphaproteobacteria</taxon>
        <taxon>Rhodospirillales</taxon>
        <taxon>Azospirillaceae</taxon>
        <taxon>Azospirillum</taxon>
    </lineage>
</organism>
<reference evidence="2" key="1">
    <citation type="submission" date="2018-05" db="EMBL/GenBank/DDBJ databases">
        <title>Azospirillum thermophila sp. nov., a novel isolated from hot spring.</title>
        <authorList>
            <person name="Zhao Z."/>
        </authorList>
    </citation>
    <scope>NUCLEOTIDE SEQUENCE [LARGE SCALE GENOMIC DNA]</scope>
    <source>
        <strain evidence="2">CFH 70021</strain>
        <plasmid evidence="2">unnamed1</plasmid>
    </source>
</reference>
<evidence type="ECO:0000313" key="2">
    <source>
        <dbReference type="Proteomes" id="UP000245629"/>
    </source>
</evidence>
<keyword evidence="2" id="KW-1185">Reference proteome</keyword>
<keyword evidence="1" id="KW-0614">Plasmid</keyword>
<evidence type="ECO:0000313" key="1">
    <source>
        <dbReference type="EMBL" id="AWK88986.1"/>
    </source>
</evidence>
<name>A0A2S2CWX1_9PROT</name>
<dbReference type="KEGG" id="azz:DEW08_23435"/>
<proteinExistence type="predicted"/>
<dbReference type="AlphaFoldDB" id="A0A2S2CWX1"/>
<dbReference type="EMBL" id="CP029356">
    <property type="protein sequence ID" value="AWK88986.1"/>
    <property type="molecule type" value="Genomic_DNA"/>
</dbReference>
<gene>
    <name evidence="1" type="ORF">DEW08_23435</name>
</gene>
<dbReference type="RefSeq" id="WP_109331801.1">
    <property type="nucleotide sequence ID" value="NZ_CP029356.1"/>
</dbReference>
<sequence>MTTVTLKVEIADDQVVAFVNSVQVASISGNDSGTHDLTPYLSSGDNQILIVGVNTEGRGHYKGSLDINGSSQLFDQSTTNGGLTWSQKYVVKN</sequence>
<accession>A0A2S2CWX1</accession>